<reference evidence="2" key="1">
    <citation type="submission" date="2018-01" db="EMBL/GenBank/DDBJ databases">
        <authorList>
            <person name="Mao J.F."/>
        </authorList>
    </citation>
    <scope>NUCLEOTIDE SEQUENCE</scope>
    <source>
        <strain evidence="2">Huo1</strain>
        <tissue evidence="2">Leaf</tissue>
    </source>
</reference>
<dbReference type="EMBL" id="PNBA02000022">
    <property type="protein sequence ID" value="KAG6384964.1"/>
    <property type="molecule type" value="Genomic_DNA"/>
</dbReference>
<proteinExistence type="predicted"/>
<evidence type="ECO:0000256" key="1">
    <source>
        <dbReference type="SAM" id="MobiDB-lite"/>
    </source>
</evidence>
<sequence>MTTTINKRNNPAGLSGKDVDLDHCSVRVATNLNLPRNGVVLALDSEPEPFIPCGRHRDDQIGGDLVQFERRKDEGDVDVEDAGVCVVNNVLEHDEEGEVGAAEEGGVAGDVFAEGLGDSVRGGLGGAGAEELGVGDPDDGDAVVL</sequence>
<evidence type="ECO:0000313" key="2">
    <source>
        <dbReference type="EMBL" id="KAG6384964.1"/>
    </source>
</evidence>
<dbReference type="AlphaFoldDB" id="A0A8X8VYZ1"/>
<keyword evidence="3" id="KW-1185">Reference proteome</keyword>
<protein>
    <submittedName>
        <fullName evidence="2">Uncharacterized protein</fullName>
    </submittedName>
</protein>
<comment type="caution">
    <text evidence="2">The sequence shown here is derived from an EMBL/GenBank/DDBJ whole genome shotgun (WGS) entry which is preliminary data.</text>
</comment>
<feature type="compositionally biased region" description="Acidic residues" evidence="1">
    <location>
        <begin position="136"/>
        <end position="145"/>
    </location>
</feature>
<dbReference type="Proteomes" id="UP000298416">
    <property type="component" value="Unassembled WGS sequence"/>
</dbReference>
<name>A0A8X8VYZ1_SALSN</name>
<organism evidence="2">
    <name type="scientific">Salvia splendens</name>
    <name type="common">Scarlet sage</name>
    <dbReference type="NCBI Taxonomy" id="180675"/>
    <lineage>
        <taxon>Eukaryota</taxon>
        <taxon>Viridiplantae</taxon>
        <taxon>Streptophyta</taxon>
        <taxon>Embryophyta</taxon>
        <taxon>Tracheophyta</taxon>
        <taxon>Spermatophyta</taxon>
        <taxon>Magnoliopsida</taxon>
        <taxon>eudicotyledons</taxon>
        <taxon>Gunneridae</taxon>
        <taxon>Pentapetalae</taxon>
        <taxon>asterids</taxon>
        <taxon>lamiids</taxon>
        <taxon>Lamiales</taxon>
        <taxon>Lamiaceae</taxon>
        <taxon>Nepetoideae</taxon>
        <taxon>Mentheae</taxon>
        <taxon>Salviinae</taxon>
        <taxon>Salvia</taxon>
        <taxon>Salvia subgen. Calosphace</taxon>
        <taxon>core Calosphace</taxon>
    </lineage>
</organism>
<feature type="region of interest" description="Disordered" evidence="1">
    <location>
        <begin position="122"/>
        <end position="145"/>
    </location>
</feature>
<accession>A0A8X8VYZ1</accession>
<reference evidence="2" key="2">
    <citation type="submission" date="2020-08" db="EMBL/GenBank/DDBJ databases">
        <title>Plant Genome Project.</title>
        <authorList>
            <person name="Zhang R.-G."/>
        </authorList>
    </citation>
    <scope>NUCLEOTIDE SEQUENCE</scope>
    <source>
        <strain evidence="2">Huo1</strain>
        <tissue evidence="2">Leaf</tissue>
    </source>
</reference>
<evidence type="ECO:0000313" key="3">
    <source>
        <dbReference type="Proteomes" id="UP000298416"/>
    </source>
</evidence>
<gene>
    <name evidence="2" type="ORF">SASPL_153787</name>
</gene>